<accession>A0A6J5LY12</accession>
<dbReference type="InterPro" id="IPR016047">
    <property type="entry name" value="M23ase_b-sheet_dom"/>
</dbReference>
<dbReference type="SUPFAM" id="SSF51261">
    <property type="entry name" value="Duplicated hybrid motif"/>
    <property type="match status" value="1"/>
</dbReference>
<dbReference type="Pfam" id="PF01551">
    <property type="entry name" value="Peptidase_M23"/>
    <property type="match status" value="1"/>
</dbReference>
<protein>
    <submittedName>
        <fullName evidence="5">Peptidase M23</fullName>
    </submittedName>
</protein>
<feature type="region of interest" description="Disordered" evidence="3">
    <location>
        <begin position="10"/>
        <end position="39"/>
    </location>
</feature>
<proteinExistence type="predicted"/>
<dbReference type="PANTHER" id="PTHR21666">
    <property type="entry name" value="PEPTIDASE-RELATED"/>
    <property type="match status" value="1"/>
</dbReference>
<dbReference type="GO" id="GO:0042742">
    <property type="term" value="P:defense response to bacterium"/>
    <property type="evidence" value="ECO:0007669"/>
    <property type="project" value="UniProtKB-KW"/>
</dbReference>
<feature type="domain" description="M23ase beta-sheet core" evidence="4">
    <location>
        <begin position="31"/>
        <end position="129"/>
    </location>
</feature>
<dbReference type="EMBL" id="LR796481">
    <property type="protein sequence ID" value="CAB4148214.1"/>
    <property type="molecule type" value="Genomic_DNA"/>
</dbReference>
<keyword evidence="1" id="KW-0929">Antimicrobial</keyword>
<sequence length="177" mass="18869">MSKEIKYFEPFPPKTRGDELGNLAPYRNGRPHRGQDWAPKENSPIKAICDGTVGKVFWTDVLGHCIVHSSADAKYWVLYAHLAKESTLKKGDKVVGGETVLGLVGGGRNTPSGSASTGAHLHMTVAKMGPKFSGVDAHLAPFENLVDPLPLFSAAPKKTVAAKVATAVKKVVPTKKA</sequence>
<evidence type="ECO:0000256" key="3">
    <source>
        <dbReference type="SAM" id="MobiDB-lite"/>
    </source>
</evidence>
<keyword evidence="2" id="KW-0081">Bacteriolytic enzyme</keyword>
<evidence type="ECO:0000259" key="4">
    <source>
        <dbReference type="Pfam" id="PF01551"/>
    </source>
</evidence>
<name>A0A6J5LY12_9CAUD</name>
<evidence type="ECO:0000256" key="2">
    <source>
        <dbReference type="ARBA" id="ARBA00022638"/>
    </source>
</evidence>
<dbReference type="GO" id="GO:0004222">
    <property type="term" value="F:metalloendopeptidase activity"/>
    <property type="evidence" value="ECO:0007669"/>
    <property type="project" value="TreeGrafter"/>
</dbReference>
<organism evidence="5">
    <name type="scientific">uncultured Caudovirales phage</name>
    <dbReference type="NCBI Taxonomy" id="2100421"/>
    <lineage>
        <taxon>Viruses</taxon>
        <taxon>Duplodnaviria</taxon>
        <taxon>Heunggongvirae</taxon>
        <taxon>Uroviricota</taxon>
        <taxon>Caudoviricetes</taxon>
        <taxon>Peduoviridae</taxon>
        <taxon>Maltschvirus</taxon>
        <taxon>Maltschvirus maltsch</taxon>
    </lineage>
</organism>
<dbReference type="InterPro" id="IPR011055">
    <property type="entry name" value="Dup_hybrid_motif"/>
</dbReference>
<dbReference type="InterPro" id="IPR050570">
    <property type="entry name" value="Cell_wall_metabolism_enzyme"/>
</dbReference>
<reference evidence="5" key="1">
    <citation type="submission" date="2020-04" db="EMBL/GenBank/DDBJ databases">
        <authorList>
            <person name="Chiriac C."/>
            <person name="Salcher M."/>
            <person name="Ghai R."/>
            <person name="Kavagutti S V."/>
        </authorList>
    </citation>
    <scope>NUCLEOTIDE SEQUENCE</scope>
</reference>
<dbReference type="EMBL" id="LR796338">
    <property type="protein sequence ID" value="CAB4137957.1"/>
    <property type="molecule type" value="Genomic_DNA"/>
</dbReference>
<dbReference type="PANTHER" id="PTHR21666:SF285">
    <property type="entry name" value="M23 FAMILY METALLOPEPTIDASE"/>
    <property type="match status" value="1"/>
</dbReference>
<dbReference type="GO" id="GO:0031640">
    <property type="term" value="P:killing of cells of another organism"/>
    <property type="evidence" value="ECO:0007669"/>
    <property type="project" value="UniProtKB-KW"/>
</dbReference>
<dbReference type="CDD" id="cd12797">
    <property type="entry name" value="M23_peptidase"/>
    <property type="match status" value="1"/>
</dbReference>
<evidence type="ECO:0000313" key="5">
    <source>
        <dbReference type="EMBL" id="CAB4137957.1"/>
    </source>
</evidence>
<dbReference type="Gene3D" id="2.70.70.10">
    <property type="entry name" value="Glucose Permease (Domain IIA)"/>
    <property type="match status" value="1"/>
</dbReference>
<gene>
    <name evidence="5" type="ORF">UFOVP325_162</name>
    <name evidence="6" type="ORF">UFOVP430_157</name>
</gene>
<evidence type="ECO:0000256" key="1">
    <source>
        <dbReference type="ARBA" id="ARBA00022529"/>
    </source>
</evidence>
<evidence type="ECO:0000313" key="6">
    <source>
        <dbReference type="EMBL" id="CAB4148214.1"/>
    </source>
</evidence>